<reference evidence="2 3" key="1">
    <citation type="submission" date="2017-04" db="EMBL/GenBank/DDBJ databases">
        <authorList>
            <person name="Afonso C.L."/>
            <person name="Miller P.J."/>
            <person name="Scott M.A."/>
            <person name="Spackman E."/>
            <person name="Goraichik I."/>
            <person name="Dimitrov K.M."/>
            <person name="Suarez D.L."/>
            <person name="Swayne D.E."/>
        </authorList>
    </citation>
    <scope>NUCLEOTIDE SEQUENCE [LARGE SCALE GENOMIC DNA]</scope>
    <source>
        <strain evidence="2 3">DSM 43828</strain>
    </source>
</reference>
<sequence>MFERRSFWQRNRRGILIVLGLLVVGGAAVVHNQGRDPGFVPSPMTVETRVKVDLAQPFAGTPAAGWSDGEAGILMPPATEMNGFSAQKATEALTAARKAFIAAYLDRQVIQDGNVELLAALFAPDIRAEERADTTNRVRIAPPFKLLPVSPKVTGTMTVESGEKGELNIRAGYSVAYAFAIDDPAEIRDAMDIVSVVRVDKRYVFRDGDTFEAGSQGLWPGDGSVILFYSIACKPLEQDLLAPAYSERAYGGADTSDEDRAKIFDPSKPMPTTKGNC</sequence>
<name>A0A1Y5XMA1_KIBAR</name>
<evidence type="ECO:0000313" key="3">
    <source>
        <dbReference type="Proteomes" id="UP000192674"/>
    </source>
</evidence>
<dbReference type="Proteomes" id="UP000192674">
    <property type="component" value="Unassembled WGS sequence"/>
</dbReference>
<dbReference type="EMBL" id="FWXV01000003">
    <property type="protein sequence ID" value="SMD05849.1"/>
    <property type="molecule type" value="Genomic_DNA"/>
</dbReference>
<keyword evidence="3" id="KW-1185">Reference proteome</keyword>
<organism evidence="2 3">
    <name type="scientific">Kibdelosporangium aridum</name>
    <dbReference type="NCBI Taxonomy" id="2030"/>
    <lineage>
        <taxon>Bacteria</taxon>
        <taxon>Bacillati</taxon>
        <taxon>Actinomycetota</taxon>
        <taxon>Actinomycetes</taxon>
        <taxon>Pseudonocardiales</taxon>
        <taxon>Pseudonocardiaceae</taxon>
        <taxon>Kibdelosporangium</taxon>
    </lineage>
</organism>
<proteinExistence type="predicted"/>
<protein>
    <submittedName>
        <fullName evidence="2">Uncharacterized protein</fullName>
    </submittedName>
</protein>
<accession>A0A1Y5XMA1</accession>
<gene>
    <name evidence="2" type="ORF">SAMN05661093_04018</name>
</gene>
<evidence type="ECO:0000313" key="2">
    <source>
        <dbReference type="EMBL" id="SMD05849.1"/>
    </source>
</evidence>
<dbReference type="AlphaFoldDB" id="A0A1Y5XMA1"/>
<evidence type="ECO:0000256" key="1">
    <source>
        <dbReference type="SAM" id="MobiDB-lite"/>
    </source>
</evidence>
<feature type="region of interest" description="Disordered" evidence="1">
    <location>
        <begin position="250"/>
        <end position="277"/>
    </location>
</feature>